<dbReference type="Proteomes" id="UP000320623">
    <property type="component" value="Unassembled WGS sequence"/>
</dbReference>
<evidence type="ECO:0000313" key="4">
    <source>
        <dbReference type="EMBL" id="CUU07134.1"/>
    </source>
</evidence>
<dbReference type="CDD" id="cd05242">
    <property type="entry name" value="SDR_a8"/>
    <property type="match status" value="1"/>
</dbReference>
<evidence type="ECO:0008006" key="6">
    <source>
        <dbReference type="Google" id="ProtNLM"/>
    </source>
</evidence>
<dbReference type="InterPro" id="IPR013549">
    <property type="entry name" value="DUF1731"/>
</dbReference>
<dbReference type="SUPFAM" id="SSF51735">
    <property type="entry name" value="NAD(P)-binding Rossmann-fold domains"/>
    <property type="match status" value="1"/>
</dbReference>
<dbReference type="InterPro" id="IPR036291">
    <property type="entry name" value="NAD(P)-bd_dom_sf"/>
</dbReference>
<keyword evidence="5" id="KW-1185">Reference proteome</keyword>
<evidence type="ECO:0000313" key="5">
    <source>
        <dbReference type="Proteomes" id="UP000320623"/>
    </source>
</evidence>
<gene>
    <name evidence="4" type="ORF">JGI1_01704</name>
</gene>
<dbReference type="InterPro" id="IPR010099">
    <property type="entry name" value="SDR39U1"/>
</dbReference>
<dbReference type="EMBL" id="FAOO01000012">
    <property type="protein sequence ID" value="CUU07134.1"/>
    <property type="molecule type" value="Genomic_DNA"/>
</dbReference>
<accession>A0A0S4N7H2</accession>
<evidence type="ECO:0000259" key="2">
    <source>
        <dbReference type="Pfam" id="PF01370"/>
    </source>
</evidence>
<dbReference type="PANTHER" id="PTHR11092:SF0">
    <property type="entry name" value="EPIMERASE FAMILY PROTEIN SDR39U1"/>
    <property type="match status" value="1"/>
</dbReference>
<dbReference type="InterPro" id="IPR001509">
    <property type="entry name" value="Epimerase_deHydtase"/>
</dbReference>
<organism evidence="4 5">
    <name type="scientific">Candidatus Thermokryptus mobilis</name>
    <dbReference type="NCBI Taxonomy" id="1643428"/>
    <lineage>
        <taxon>Bacteria</taxon>
        <taxon>Pseudomonadati</taxon>
        <taxon>Candidatus Kryptoniota</taxon>
        <taxon>Candidatus Thermokryptus</taxon>
    </lineage>
</organism>
<comment type="similarity">
    <text evidence="1">Belongs to the NAD(P)-dependent epimerase/dehydratase family. SDR39U1 subfamily.</text>
</comment>
<feature type="domain" description="DUF1731" evidence="3">
    <location>
        <begin position="255"/>
        <end position="303"/>
    </location>
</feature>
<name>A0A0S4N7H2_9BACT</name>
<proteinExistence type="inferred from homology"/>
<dbReference type="RefSeq" id="WP_140945438.1">
    <property type="nucleotide sequence ID" value="NZ_FAOO01000012.1"/>
</dbReference>
<protein>
    <recommendedName>
        <fullName evidence="6">TIGR01777 family protein</fullName>
    </recommendedName>
</protein>
<dbReference type="STRING" id="1643428.GCA_001442855_01668"/>
<sequence>MQKTISIAGGTGFIGRHLAEELSRSGYNVLISSRNPDKVPDEFKKFEVFKWNPQTEDFPIEIIERSDAVLNFIGENISKRWTENVKKRLRESRIFSTRKIVDAFSKVDSRGKLFVSASAIGIYGSKRDGLIDENSSYGDDFLAQLCIDWESEAERAKDYGVRVAILRIGIVLGRDGGFLARLIPLFKLGLGGKIGDGKAWLSWVHIDDLVSAVKFAIENENISGVYNVVSPNPVTNEEFTKIFAKVLRRPALFPVPIFGLKILFGKELTDVALTSSVRVKPSRLLEAGFEFKYAEIETALKDLFKK</sequence>
<dbReference type="Pfam" id="PF08338">
    <property type="entry name" value="DUF1731"/>
    <property type="match status" value="1"/>
</dbReference>
<evidence type="ECO:0000256" key="1">
    <source>
        <dbReference type="ARBA" id="ARBA00009353"/>
    </source>
</evidence>
<evidence type="ECO:0000259" key="3">
    <source>
        <dbReference type="Pfam" id="PF08338"/>
    </source>
</evidence>
<dbReference type="AlphaFoldDB" id="A0A0S4N7H2"/>
<dbReference type="PANTHER" id="PTHR11092">
    <property type="entry name" value="SUGAR NUCLEOTIDE EPIMERASE RELATED"/>
    <property type="match status" value="1"/>
</dbReference>
<dbReference type="Pfam" id="PF01370">
    <property type="entry name" value="Epimerase"/>
    <property type="match status" value="1"/>
</dbReference>
<dbReference type="NCBIfam" id="TIGR01777">
    <property type="entry name" value="yfcH"/>
    <property type="match status" value="1"/>
</dbReference>
<dbReference type="Gene3D" id="3.40.50.720">
    <property type="entry name" value="NAD(P)-binding Rossmann-like Domain"/>
    <property type="match status" value="1"/>
</dbReference>
<reference evidence="5" key="1">
    <citation type="submission" date="2015-11" db="EMBL/GenBank/DDBJ databases">
        <authorList>
            <person name="Varghese N."/>
        </authorList>
    </citation>
    <scope>NUCLEOTIDE SEQUENCE [LARGE SCALE GENOMIC DNA]</scope>
</reference>
<dbReference type="OrthoDB" id="9801773at2"/>
<feature type="domain" description="NAD-dependent epimerase/dehydratase" evidence="2">
    <location>
        <begin position="6"/>
        <end position="228"/>
    </location>
</feature>